<sequence>MIKSIALDTSAYSSFARGNSQIAGLVQQASYICIPFVVLGELRAGFLGGNQMQSNERNLMKFLNDQRVIILHSDDQTSHHYARIYIYLRKRGITIPQNDLWIAALIAQYNIKLCTTDKHFENIEFLNIEKIDND</sequence>
<evidence type="ECO:0000256" key="3">
    <source>
        <dbReference type="ARBA" id="ARBA00022722"/>
    </source>
</evidence>
<dbReference type="PANTHER" id="PTHR33653:SF1">
    <property type="entry name" value="RIBONUCLEASE VAPC2"/>
    <property type="match status" value="1"/>
</dbReference>
<feature type="domain" description="PIN" evidence="8">
    <location>
        <begin position="6"/>
        <end position="125"/>
    </location>
</feature>
<dbReference type="Pfam" id="PF01850">
    <property type="entry name" value="PIN"/>
    <property type="match status" value="1"/>
</dbReference>
<proteinExistence type="inferred from homology"/>
<dbReference type="CDD" id="cd18753">
    <property type="entry name" value="PIN_VapC4-5_FitB-like"/>
    <property type="match status" value="1"/>
</dbReference>
<keyword evidence="5" id="KW-0378">Hydrolase</keyword>
<evidence type="ECO:0000313" key="10">
    <source>
        <dbReference type="Proteomes" id="UP000218471"/>
    </source>
</evidence>
<comment type="similarity">
    <text evidence="7">Belongs to the PINc/VapC protein family.</text>
</comment>
<dbReference type="Proteomes" id="UP000218471">
    <property type="component" value="Unassembled WGS sequence"/>
</dbReference>
<dbReference type="AlphaFoldDB" id="A0AAV9FYJ0"/>
<dbReference type="PANTHER" id="PTHR33653">
    <property type="entry name" value="RIBONUCLEASE VAPC2"/>
    <property type="match status" value="1"/>
</dbReference>
<dbReference type="GO" id="GO:0004518">
    <property type="term" value="F:nuclease activity"/>
    <property type="evidence" value="ECO:0007669"/>
    <property type="project" value="UniProtKB-KW"/>
</dbReference>
<dbReference type="Gene3D" id="3.40.50.1010">
    <property type="entry name" value="5'-nuclease"/>
    <property type="match status" value="1"/>
</dbReference>
<keyword evidence="2" id="KW-1277">Toxin-antitoxin system</keyword>
<dbReference type="InterPro" id="IPR002716">
    <property type="entry name" value="PIN_dom"/>
</dbReference>
<comment type="cofactor">
    <cofactor evidence="1">
        <name>Mg(2+)</name>
        <dbReference type="ChEBI" id="CHEBI:18420"/>
    </cofactor>
</comment>
<gene>
    <name evidence="9" type="ORF">CFV95_007500</name>
</gene>
<evidence type="ECO:0000256" key="6">
    <source>
        <dbReference type="ARBA" id="ARBA00022842"/>
    </source>
</evidence>
<evidence type="ECO:0000313" key="9">
    <source>
        <dbReference type="EMBL" id="KAK2618856.1"/>
    </source>
</evidence>
<evidence type="ECO:0000256" key="5">
    <source>
        <dbReference type="ARBA" id="ARBA00022801"/>
    </source>
</evidence>
<comment type="caution">
    <text evidence="9">The sequence shown here is derived from an EMBL/GenBank/DDBJ whole genome shotgun (WGS) entry which is preliminary data.</text>
</comment>
<evidence type="ECO:0000256" key="4">
    <source>
        <dbReference type="ARBA" id="ARBA00022723"/>
    </source>
</evidence>
<evidence type="ECO:0000256" key="1">
    <source>
        <dbReference type="ARBA" id="ARBA00001946"/>
    </source>
</evidence>
<dbReference type="InterPro" id="IPR029060">
    <property type="entry name" value="PIN-like_dom_sf"/>
</dbReference>
<dbReference type="RefSeq" id="WP_000597343.1">
    <property type="nucleotide sequence ID" value="NZ_JAFCYY010000041.1"/>
</dbReference>
<dbReference type="SUPFAM" id="SSF88723">
    <property type="entry name" value="PIN domain-like"/>
    <property type="match status" value="1"/>
</dbReference>
<organism evidence="9 10">
    <name type="scientific">Leptospira interrogans</name>
    <dbReference type="NCBI Taxonomy" id="173"/>
    <lineage>
        <taxon>Bacteria</taxon>
        <taxon>Pseudomonadati</taxon>
        <taxon>Spirochaetota</taxon>
        <taxon>Spirochaetia</taxon>
        <taxon>Leptospirales</taxon>
        <taxon>Leptospiraceae</taxon>
        <taxon>Leptospira</taxon>
    </lineage>
</organism>
<evidence type="ECO:0000256" key="7">
    <source>
        <dbReference type="ARBA" id="ARBA00038093"/>
    </source>
</evidence>
<dbReference type="EMBL" id="NKYG02000001">
    <property type="protein sequence ID" value="KAK2618856.1"/>
    <property type="molecule type" value="Genomic_DNA"/>
</dbReference>
<keyword evidence="6" id="KW-0460">Magnesium</keyword>
<evidence type="ECO:0000259" key="8">
    <source>
        <dbReference type="Pfam" id="PF01850"/>
    </source>
</evidence>
<dbReference type="GO" id="GO:0016787">
    <property type="term" value="F:hydrolase activity"/>
    <property type="evidence" value="ECO:0007669"/>
    <property type="project" value="UniProtKB-KW"/>
</dbReference>
<reference evidence="9" key="1">
    <citation type="submission" date="2023-10" db="EMBL/GenBank/DDBJ databases">
        <title>Genomic and proteomic analysis of Leptospira interrogans strain CUDO8.</title>
        <authorList>
            <person name="Boonciew P."/>
            <person name="Kurilung A."/>
            <person name="Prapasarakul N."/>
        </authorList>
    </citation>
    <scope>NUCLEOTIDE SEQUENCE</scope>
    <source>
        <strain evidence="9">CUDO8</strain>
    </source>
</reference>
<protein>
    <submittedName>
        <fullName evidence="9">Type II toxin-antitoxin system VapC family toxin</fullName>
    </submittedName>
</protein>
<evidence type="ECO:0000256" key="2">
    <source>
        <dbReference type="ARBA" id="ARBA00022649"/>
    </source>
</evidence>
<keyword evidence="3" id="KW-0540">Nuclease</keyword>
<accession>A0AAV9FYJ0</accession>
<name>A0AAV9FYJ0_LEPIR</name>
<keyword evidence="4" id="KW-0479">Metal-binding</keyword>
<dbReference type="GO" id="GO:0046872">
    <property type="term" value="F:metal ion binding"/>
    <property type="evidence" value="ECO:0007669"/>
    <property type="project" value="UniProtKB-KW"/>
</dbReference>
<dbReference type="InterPro" id="IPR050556">
    <property type="entry name" value="Type_II_TA_system_RNase"/>
</dbReference>